<dbReference type="InterPro" id="IPR003593">
    <property type="entry name" value="AAA+_ATPase"/>
</dbReference>
<reference evidence="5 6" key="1">
    <citation type="submission" date="2020-02" db="EMBL/GenBank/DDBJ databases">
        <title>Paenibacillus sp. nov., isolated from rhizosphere soil of tomato.</title>
        <authorList>
            <person name="Weon H.-Y."/>
            <person name="Lee S.A."/>
        </authorList>
    </citation>
    <scope>NUCLEOTIDE SEQUENCE [LARGE SCALE GENOMIC DNA]</scope>
    <source>
        <strain evidence="5 6">14171R-81</strain>
    </source>
</reference>
<evidence type="ECO:0000256" key="2">
    <source>
        <dbReference type="ARBA" id="ARBA00022741"/>
    </source>
</evidence>
<accession>A0A6C0NV42</accession>
<gene>
    <name evidence="5" type="ORF">GZH47_02385</name>
</gene>
<dbReference type="InterPro" id="IPR027417">
    <property type="entry name" value="P-loop_NTPase"/>
</dbReference>
<dbReference type="GO" id="GO:0016887">
    <property type="term" value="F:ATP hydrolysis activity"/>
    <property type="evidence" value="ECO:0007669"/>
    <property type="project" value="InterPro"/>
</dbReference>
<dbReference type="KEGG" id="prz:GZH47_02385"/>
<sequence length="324" mass="36395">MSAFVYDVQQVSQSYKKGKTRILANEHITMNIREGEIVGVLGPNGAGKSTLIKQLVGHLKPTEGRVLFCGQDVHKQTHTVAGLVAYFAQEPHVLSSLRVIDALVYTGQLRGMSAWEAKRQALELLERFEMSDLGDKLMKRLSGGQKRMIGIGTTLIGRSPVLIFDEPTNELDPKKRRLVWSLIQERNREGATVILVTHNVLEAEQVVDRVAVINHGRLLALDHVSRLKQRVDQRLKFELTAAYGKREEAESVLQLWGEVQAMSENRLRLLVEKEQAHRLFDFIMENPALPIEDYTITPPSLEDVYFHIDAVAASSAVQGQEAIE</sequence>
<organism evidence="5 6">
    <name type="scientific">Paenibacillus rhizovicinus</name>
    <dbReference type="NCBI Taxonomy" id="2704463"/>
    <lineage>
        <taxon>Bacteria</taxon>
        <taxon>Bacillati</taxon>
        <taxon>Bacillota</taxon>
        <taxon>Bacilli</taxon>
        <taxon>Bacillales</taxon>
        <taxon>Paenibacillaceae</taxon>
        <taxon>Paenibacillus</taxon>
    </lineage>
</organism>
<dbReference type="GO" id="GO:0005524">
    <property type="term" value="F:ATP binding"/>
    <property type="evidence" value="ECO:0007669"/>
    <property type="project" value="UniProtKB-KW"/>
</dbReference>
<evidence type="ECO:0000259" key="4">
    <source>
        <dbReference type="PROSITE" id="PS50893"/>
    </source>
</evidence>
<dbReference type="AlphaFoldDB" id="A0A6C0NV42"/>
<dbReference type="Gene3D" id="3.40.50.300">
    <property type="entry name" value="P-loop containing nucleotide triphosphate hydrolases"/>
    <property type="match status" value="1"/>
</dbReference>
<dbReference type="SUPFAM" id="SSF52540">
    <property type="entry name" value="P-loop containing nucleoside triphosphate hydrolases"/>
    <property type="match status" value="1"/>
</dbReference>
<dbReference type="Pfam" id="PF00005">
    <property type="entry name" value="ABC_tran"/>
    <property type="match status" value="1"/>
</dbReference>
<feature type="domain" description="ABC transporter" evidence="4">
    <location>
        <begin position="6"/>
        <end position="240"/>
    </location>
</feature>
<proteinExistence type="predicted"/>
<evidence type="ECO:0000313" key="5">
    <source>
        <dbReference type="EMBL" id="QHW29796.1"/>
    </source>
</evidence>
<name>A0A6C0NV42_9BACL</name>
<keyword evidence="1" id="KW-0813">Transport</keyword>
<dbReference type="RefSeq" id="WP_162638365.1">
    <property type="nucleotide sequence ID" value="NZ_CP048286.1"/>
</dbReference>
<dbReference type="PROSITE" id="PS00211">
    <property type="entry name" value="ABC_TRANSPORTER_1"/>
    <property type="match status" value="1"/>
</dbReference>
<dbReference type="InterPro" id="IPR003439">
    <property type="entry name" value="ABC_transporter-like_ATP-bd"/>
</dbReference>
<dbReference type="Proteomes" id="UP000479114">
    <property type="component" value="Chromosome"/>
</dbReference>
<dbReference type="PANTHER" id="PTHR42711:SF19">
    <property type="entry name" value="DOXORUBICIN RESISTANCE ATP-BINDING PROTEIN DRRA"/>
    <property type="match status" value="1"/>
</dbReference>
<evidence type="ECO:0000313" key="6">
    <source>
        <dbReference type="Proteomes" id="UP000479114"/>
    </source>
</evidence>
<dbReference type="EMBL" id="CP048286">
    <property type="protein sequence ID" value="QHW29796.1"/>
    <property type="molecule type" value="Genomic_DNA"/>
</dbReference>
<dbReference type="InterPro" id="IPR017871">
    <property type="entry name" value="ABC_transporter-like_CS"/>
</dbReference>
<dbReference type="InterPro" id="IPR050763">
    <property type="entry name" value="ABC_transporter_ATP-binding"/>
</dbReference>
<keyword evidence="3 5" id="KW-0067">ATP-binding</keyword>
<dbReference type="PANTHER" id="PTHR42711">
    <property type="entry name" value="ABC TRANSPORTER ATP-BINDING PROTEIN"/>
    <property type="match status" value="1"/>
</dbReference>
<keyword evidence="2" id="KW-0547">Nucleotide-binding</keyword>
<dbReference type="SMART" id="SM00382">
    <property type="entry name" value="AAA"/>
    <property type="match status" value="1"/>
</dbReference>
<keyword evidence="6" id="KW-1185">Reference proteome</keyword>
<evidence type="ECO:0000256" key="1">
    <source>
        <dbReference type="ARBA" id="ARBA00022448"/>
    </source>
</evidence>
<dbReference type="PROSITE" id="PS50893">
    <property type="entry name" value="ABC_TRANSPORTER_2"/>
    <property type="match status" value="1"/>
</dbReference>
<evidence type="ECO:0000256" key="3">
    <source>
        <dbReference type="ARBA" id="ARBA00022840"/>
    </source>
</evidence>
<protein>
    <submittedName>
        <fullName evidence="5">ABC transporter ATP-binding protein</fullName>
    </submittedName>
</protein>